<accession>A0A6H5IE20</accession>
<evidence type="ECO:0000313" key="12">
    <source>
        <dbReference type="Proteomes" id="UP000479190"/>
    </source>
</evidence>
<dbReference type="PANTHER" id="PTHR37984">
    <property type="entry name" value="PROTEIN CBG26694"/>
    <property type="match status" value="1"/>
</dbReference>
<feature type="region of interest" description="Disordered" evidence="8">
    <location>
        <begin position="186"/>
        <end position="220"/>
    </location>
</feature>
<dbReference type="OrthoDB" id="7555456at2759"/>
<dbReference type="SUPFAM" id="SSF56672">
    <property type="entry name" value="DNA/RNA polymerases"/>
    <property type="match status" value="1"/>
</dbReference>
<keyword evidence="5" id="KW-0255">Endonuclease</keyword>
<dbReference type="InterPro" id="IPR050951">
    <property type="entry name" value="Retrovirus_Pol_polyprotein"/>
</dbReference>
<organism evidence="11 12">
    <name type="scientific">Trichogramma brassicae</name>
    <dbReference type="NCBI Taxonomy" id="86971"/>
    <lineage>
        <taxon>Eukaryota</taxon>
        <taxon>Metazoa</taxon>
        <taxon>Ecdysozoa</taxon>
        <taxon>Arthropoda</taxon>
        <taxon>Hexapoda</taxon>
        <taxon>Insecta</taxon>
        <taxon>Pterygota</taxon>
        <taxon>Neoptera</taxon>
        <taxon>Endopterygota</taxon>
        <taxon>Hymenoptera</taxon>
        <taxon>Apocrita</taxon>
        <taxon>Proctotrupomorpha</taxon>
        <taxon>Chalcidoidea</taxon>
        <taxon>Trichogrammatidae</taxon>
        <taxon>Trichogramma</taxon>
    </lineage>
</organism>
<evidence type="ECO:0000256" key="5">
    <source>
        <dbReference type="ARBA" id="ARBA00022759"/>
    </source>
</evidence>
<dbReference type="Gene3D" id="1.10.340.70">
    <property type="match status" value="1"/>
</dbReference>
<dbReference type="GO" id="GO:0003964">
    <property type="term" value="F:RNA-directed DNA polymerase activity"/>
    <property type="evidence" value="ECO:0007669"/>
    <property type="project" value="UniProtKB-KW"/>
</dbReference>
<proteinExistence type="predicted"/>
<dbReference type="InterPro" id="IPR041373">
    <property type="entry name" value="RT_RNaseH"/>
</dbReference>
<evidence type="ECO:0000256" key="1">
    <source>
        <dbReference type="ARBA" id="ARBA00012493"/>
    </source>
</evidence>
<evidence type="ECO:0000256" key="4">
    <source>
        <dbReference type="ARBA" id="ARBA00022722"/>
    </source>
</evidence>
<dbReference type="Pfam" id="PF17921">
    <property type="entry name" value="Integrase_H2C2"/>
    <property type="match status" value="1"/>
</dbReference>
<dbReference type="EC" id="2.7.7.49" evidence="1"/>
<keyword evidence="3" id="KW-0548">Nucleotidyltransferase</keyword>
<reference evidence="11 12" key="1">
    <citation type="submission" date="2020-02" db="EMBL/GenBank/DDBJ databases">
        <authorList>
            <person name="Ferguson B K."/>
        </authorList>
    </citation>
    <scope>NUCLEOTIDE SEQUENCE [LARGE SCALE GENOMIC DNA]</scope>
</reference>
<name>A0A6H5IE20_9HYME</name>
<dbReference type="EMBL" id="CADCXV010000754">
    <property type="protein sequence ID" value="CAB0034776.1"/>
    <property type="molecule type" value="Genomic_DNA"/>
</dbReference>
<dbReference type="InterPro" id="IPR041588">
    <property type="entry name" value="Integrase_H2C2"/>
</dbReference>
<dbReference type="CDD" id="cd09274">
    <property type="entry name" value="RNase_HI_RT_Ty3"/>
    <property type="match status" value="1"/>
</dbReference>
<feature type="region of interest" description="Disordered" evidence="8">
    <location>
        <begin position="143"/>
        <end position="163"/>
    </location>
</feature>
<evidence type="ECO:0000256" key="3">
    <source>
        <dbReference type="ARBA" id="ARBA00022695"/>
    </source>
</evidence>
<dbReference type="Proteomes" id="UP000479190">
    <property type="component" value="Unassembled WGS sequence"/>
</dbReference>
<evidence type="ECO:0000256" key="2">
    <source>
        <dbReference type="ARBA" id="ARBA00022679"/>
    </source>
</evidence>
<keyword evidence="7" id="KW-0695">RNA-directed DNA polymerase</keyword>
<keyword evidence="12" id="KW-1185">Reference proteome</keyword>
<evidence type="ECO:0000259" key="9">
    <source>
        <dbReference type="Pfam" id="PF17917"/>
    </source>
</evidence>
<keyword evidence="2" id="KW-0808">Transferase</keyword>
<evidence type="ECO:0000256" key="8">
    <source>
        <dbReference type="SAM" id="MobiDB-lite"/>
    </source>
</evidence>
<feature type="domain" description="Reverse transcriptase RNase H-like" evidence="9">
    <location>
        <begin position="25"/>
        <end position="128"/>
    </location>
</feature>
<gene>
    <name evidence="11" type="ORF">TBRA_LOCUS6674</name>
</gene>
<dbReference type="AlphaFoldDB" id="A0A6H5IE20"/>
<dbReference type="GO" id="GO:0004519">
    <property type="term" value="F:endonuclease activity"/>
    <property type="evidence" value="ECO:0007669"/>
    <property type="project" value="UniProtKB-KW"/>
</dbReference>
<feature type="domain" description="Integrase zinc-binding" evidence="10">
    <location>
        <begin position="336"/>
        <end position="390"/>
    </location>
</feature>
<dbReference type="Gene3D" id="3.10.20.370">
    <property type="match status" value="1"/>
</dbReference>
<evidence type="ECO:0000256" key="7">
    <source>
        <dbReference type="ARBA" id="ARBA00022918"/>
    </source>
</evidence>
<protein>
    <recommendedName>
        <fullName evidence="1">RNA-directed DNA polymerase</fullName>
        <ecNumber evidence="1">2.7.7.49</ecNumber>
    </recommendedName>
</protein>
<evidence type="ECO:0000259" key="10">
    <source>
        <dbReference type="Pfam" id="PF17921"/>
    </source>
</evidence>
<evidence type="ECO:0000256" key="6">
    <source>
        <dbReference type="ARBA" id="ARBA00022801"/>
    </source>
</evidence>
<dbReference type="PANTHER" id="PTHR37984:SF5">
    <property type="entry name" value="PROTEIN NYNRIN-LIKE"/>
    <property type="match status" value="1"/>
</dbReference>
<dbReference type="InterPro" id="IPR043502">
    <property type="entry name" value="DNA/RNA_pol_sf"/>
</dbReference>
<evidence type="ECO:0000313" key="11">
    <source>
        <dbReference type="EMBL" id="CAB0034776.1"/>
    </source>
</evidence>
<sequence>MAEAKIADRAAFDNDPPKNFQRFPDFSREIIVTTDASNSALGAVLSQGKIGSDLPVAYASRGLAKAELNYAAIEKELLAIVFAVQHFRPYLYGREFTIVTDHKPLVWLHNLKNPTSRLARWKEKLRDYDYEIVHKPGRVNANADALSRNPVPISSPNPISPRADDYEHEIKRRIFSINCLPEVRKRESHQGLAKDGQKVNRQGELARPGGSPQGTAGARESLRQELNPDLELIKTQQLNVGAITESGLSSGHSLFFLFIRNNHEETPDIDVLSEVITNLGAALVELGRTSMSIAQSYEHLDDMYWLPIETHLEELATSLHLYITICTGEVVTPIEEDRPNIIREAHDSAVAGHKGMIKTYHQIRERYYWPNMMDEIRRYVKTCHDYQTRKLT</sequence>
<dbReference type="FunFam" id="1.10.340.70:FF:000001">
    <property type="entry name" value="Retrovirus-related Pol polyprotein from transposon gypsy-like Protein"/>
    <property type="match status" value="1"/>
</dbReference>
<dbReference type="Pfam" id="PF17917">
    <property type="entry name" value="RT_RNaseH"/>
    <property type="match status" value="1"/>
</dbReference>
<dbReference type="GO" id="GO:0016787">
    <property type="term" value="F:hydrolase activity"/>
    <property type="evidence" value="ECO:0007669"/>
    <property type="project" value="UniProtKB-KW"/>
</dbReference>
<keyword evidence="6" id="KW-0378">Hydrolase</keyword>
<dbReference type="FunFam" id="3.10.20.370:FF:000001">
    <property type="entry name" value="Retrovirus-related Pol polyprotein from transposon 17.6-like protein"/>
    <property type="match status" value="1"/>
</dbReference>
<keyword evidence="4" id="KW-0540">Nuclease</keyword>